<comment type="similarity">
    <text evidence="2 8">Belongs to the MIP/aquaporin (TC 1.A.8) family.</text>
</comment>
<dbReference type="SUPFAM" id="SSF81338">
    <property type="entry name" value="Aquaporin-like"/>
    <property type="match status" value="1"/>
</dbReference>
<dbReference type="AlphaFoldDB" id="A0AAD7XBZ4"/>
<dbReference type="GO" id="GO:0015254">
    <property type="term" value="F:glycerol channel activity"/>
    <property type="evidence" value="ECO:0007669"/>
    <property type="project" value="TreeGrafter"/>
</dbReference>
<gene>
    <name evidence="10" type="ORF">ONZ51_g4475</name>
</gene>
<keyword evidence="5" id="KW-0677">Repeat</keyword>
<feature type="transmembrane region" description="Helical" evidence="9">
    <location>
        <begin position="40"/>
        <end position="67"/>
    </location>
</feature>
<name>A0AAD7XBZ4_9APHY</name>
<dbReference type="GO" id="GO:0015250">
    <property type="term" value="F:water channel activity"/>
    <property type="evidence" value="ECO:0007669"/>
    <property type="project" value="TreeGrafter"/>
</dbReference>
<keyword evidence="3 8" id="KW-0813">Transport</keyword>
<reference evidence="10" key="1">
    <citation type="submission" date="2022-11" db="EMBL/GenBank/DDBJ databases">
        <title>Genome Sequence of Cubamyces cubensis.</title>
        <authorList>
            <person name="Buettner E."/>
        </authorList>
    </citation>
    <scope>NUCLEOTIDE SEQUENCE</scope>
    <source>
        <strain evidence="10">MPL-01</strain>
    </source>
</reference>
<feature type="transmembrane region" description="Helical" evidence="9">
    <location>
        <begin position="124"/>
        <end position="146"/>
    </location>
</feature>
<keyword evidence="11" id="KW-1185">Reference proteome</keyword>
<dbReference type="PROSITE" id="PS00221">
    <property type="entry name" value="MIP"/>
    <property type="match status" value="1"/>
</dbReference>
<dbReference type="InterPro" id="IPR000425">
    <property type="entry name" value="MIP"/>
</dbReference>
<keyword evidence="6 9" id="KW-1133">Transmembrane helix</keyword>
<dbReference type="InterPro" id="IPR022357">
    <property type="entry name" value="MIP_CS"/>
</dbReference>
<evidence type="ECO:0000313" key="10">
    <source>
        <dbReference type="EMBL" id="KAJ8486990.1"/>
    </source>
</evidence>
<proteinExistence type="inferred from homology"/>
<dbReference type="InterPro" id="IPR050363">
    <property type="entry name" value="MIP/Aquaporin"/>
</dbReference>
<feature type="transmembrane region" description="Helical" evidence="9">
    <location>
        <begin position="190"/>
        <end position="209"/>
    </location>
</feature>
<evidence type="ECO:0000256" key="5">
    <source>
        <dbReference type="ARBA" id="ARBA00022737"/>
    </source>
</evidence>
<dbReference type="Pfam" id="PF00230">
    <property type="entry name" value="MIP"/>
    <property type="match status" value="1"/>
</dbReference>
<organism evidence="10 11">
    <name type="scientific">Trametes cubensis</name>
    <dbReference type="NCBI Taxonomy" id="1111947"/>
    <lineage>
        <taxon>Eukaryota</taxon>
        <taxon>Fungi</taxon>
        <taxon>Dikarya</taxon>
        <taxon>Basidiomycota</taxon>
        <taxon>Agaricomycotina</taxon>
        <taxon>Agaricomycetes</taxon>
        <taxon>Polyporales</taxon>
        <taxon>Polyporaceae</taxon>
        <taxon>Trametes</taxon>
    </lineage>
</organism>
<protein>
    <recommendedName>
        <fullName evidence="12">Aquaporin-like protein</fullName>
    </recommendedName>
</protein>
<evidence type="ECO:0008006" key="12">
    <source>
        <dbReference type="Google" id="ProtNLM"/>
    </source>
</evidence>
<dbReference type="InterPro" id="IPR023271">
    <property type="entry name" value="Aquaporin-like"/>
</dbReference>
<comment type="subcellular location">
    <subcellularLocation>
        <location evidence="1">Membrane</location>
        <topology evidence="1">Multi-pass membrane protein</topology>
    </subcellularLocation>
</comment>
<feature type="transmembrane region" description="Helical" evidence="9">
    <location>
        <begin position="273"/>
        <end position="295"/>
    </location>
</feature>
<feature type="transmembrane region" description="Helical" evidence="9">
    <location>
        <begin position="79"/>
        <end position="103"/>
    </location>
</feature>
<evidence type="ECO:0000313" key="11">
    <source>
        <dbReference type="Proteomes" id="UP001215151"/>
    </source>
</evidence>
<evidence type="ECO:0000256" key="8">
    <source>
        <dbReference type="RuleBase" id="RU000477"/>
    </source>
</evidence>
<dbReference type="PANTHER" id="PTHR43829:SF14">
    <property type="entry name" value="AQUAPORIN 3"/>
    <property type="match status" value="1"/>
</dbReference>
<evidence type="ECO:0000256" key="3">
    <source>
        <dbReference type="ARBA" id="ARBA00022448"/>
    </source>
</evidence>
<evidence type="ECO:0000256" key="9">
    <source>
        <dbReference type="SAM" id="Phobius"/>
    </source>
</evidence>
<dbReference type="PRINTS" id="PR00783">
    <property type="entry name" value="MINTRINSICP"/>
</dbReference>
<evidence type="ECO:0000256" key="6">
    <source>
        <dbReference type="ARBA" id="ARBA00022989"/>
    </source>
</evidence>
<dbReference type="GO" id="GO:0005886">
    <property type="term" value="C:plasma membrane"/>
    <property type="evidence" value="ECO:0007669"/>
    <property type="project" value="TreeGrafter"/>
</dbReference>
<dbReference type="EMBL" id="JAPEVG010000087">
    <property type="protein sequence ID" value="KAJ8486990.1"/>
    <property type="molecule type" value="Genomic_DNA"/>
</dbReference>
<dbReference type="Proteomes" id="UP001215151">
    <property type="component" value="Unassembled WGS sequence"/>
</dbReference>
<feature type="transmembrane region" description="Helical" evidence="9">
    <location>
        <begin position="216"/>
        <end position="236"/>
    </location>
</feature>
<evidence type="ECO:0000256" key="4">
    <source>
        <dbReference type="ARBA" id="ARBA00022692"/>
    </source>
</evidence>
<sequence length="362" mass="39009">MAVAGSHHLRQRDFVHLADIKPRSNAYIAWEHRRHRQAHWLVECAAEFMGVFFYVFAGVGSTASFILSGTAQLNGLGSLFQIGTAYAFGILFAIVVCAPTSGGHFNPAMTIAHLIFKRVTPAKALRYIVAQVLGAYVACLLVYVQWRDLIMEVIEILEAAGKLDAVMFTANGPAGIFAIYATPGVSLGRIFLNEFVCDFLIGLVIWACLDPTNFSAPPAAGPWIISFAYAVVVWGYSPVTAPSQPVATNAARDVGARLMALTIWGMPAGGGSYAAIAALTNIPATLLAVAFYEFVLADSSRVTAFEKYMSLTSLVLPVVTPIHADFLAGHLAHEEHSQGVIREASASPNLDEKSHEQIIERV</sequence>
<keyword evidence="7 9" id="KW-0472">Membrane</keyword>
<keyword evidence="4 8" id="KW-0812">Transmembrane</keyword>
<evidence type="ECO:0000256" key="1">
    <source>
        <dbReference type="ARBA" id="ARBA00004141"/>
    </source>
</evidence>
<comment type="caution">
    <text evidence="10">The sequence shown here is derived from an EMBL/GenBank/DDBJ whole genome shotgun (WGS) entry which is preliminary data.</text>
</comment>
<dbReference type="Gene3D" id="1.20.1080.10">
    <property type="entry name" value="Glycerol uptake facilitator protein"/>
    <property type="match status" value="1"/>
</dbReference>
<evidence type="ECO:0000256" key="7">
    <source>
        <dbReference type="ARBA" id="ARBA00023136"/>
    </source>
</evidence>
<dbReference type="PANTHER" id="PTHR43829">
    <property type="entry name" value="AQUAPORIN OR AQUAGLYCEROPORIN RELATED"/>
    <property type="match status" value="1"/>
</dbReference>
<evidence type="ECO:0000256" key="2">
    <source>
        <dbReference type="ARBA" id="ARBA00006175"/>
    </source>
</evidence>
<accession>A0AAD7XBZ4</accession>